<accession>A0A1V4QGS3</accession>
<evidence type="ECO:0000256" key="6">
    <source>
        <dbReference type="ARBA" id="ARBA00022679"/>
    </source>
</evidence>
<dbReference type="InterPro" id="IPR033248">
    <property type="entry name" value="Transketolase_C"/>
</dbReference>
<dbReference type="GO" id="GO:0046872">
    <property type="term" value="F:metal ion binding"/>
    <property type="evidence" value="ECO:0007669"/>
    <property type="project" value="UniProtKB-KW"/>
</dbReference>
<evidence type="ECO:0000259" key="10">
    <source>
        <dbReference type="SMART" id="SM00861"/>
    </source>
</evidence>
<evidence type="ECO:0000256" key="4">
    <source>
        <dbReference type="ARBA" id="ARBA00007131"/>
    </source>
</evidence>
<protein>
    <submittedName>
        <fullName evidence="11">Transketolase</fullName>
    </submittedName>
</protein>
<comment type="cofactor">
    <cofactor evidence="3">
        <name>thiamine diphosphate</name>
        <dbReference type="ChEBI" id="CHEBI:58937"/>
    </cofactor>
</comment>
<gene>
    <name evidence="11" type="ORF">BXT86_00550</name>
</gene>
<sequence length="631" mass="70389">MGTFDKELSIQEIKRLEELARLCRGDILKMTTIAGSGHPGGSMSSIDIYLTLYSFANISPENYDDPARDRIVISHGHTSPGLYSCLARLKFFDLEELLVGFRKIDSPYEGHIERELPGVEWSTGNLGQGLSAGCGFALSSRLNNLPYNVFVVMSDAEQAKGQVAEARRFATKFNLNNITVIIDYNHLQISGRVEQIMPVNIKDDYLADGWKVLEISGHDFSEIYDALRKALADNDHHYVIIAETIMGKGVSFMEGERKYHGKPLKVDECRKALKELGVEDNLDQLFALRDKKRFKKLKKKRILPPNIKLGEIPIYTDTIHPRNVFGDILEGVAQLNPSVPIAVFDCDLTESVRTHKFAKILPSRFFETGVSEHNTATVAGALSVNGVITIWGDFGVFGIDEVYNQLRLNDINHTNLKIFATHLGLNVGPDGKTHHCIDYIGILRNLFGFKLIIPGDPNQVGHIVRYILNQPGNFVVGVGRTKLPIIKTEDNKIFFDRSYQFEYGKVDLVRPGKDMAIFTLGPMLNQAVKVWEELSRGGVVPQIYNVSAPLDIDKECIIEASKTGLIITYEDHIIESGLGSIIAQIIAEEGLNTRLFKIGISEYGGSDKPDDLYKTYSLDAESVVKIIKSLL</sequence>
<dbReference type="SUPFAM" id="SSF52922">
    <property type="entry name" value="TK C-terminal domain-like"/>
    <property type="match status" value="1"/>
</dbReference>
<dbReference type="GO" id="GO:0005737">
    <property type="term" value="C:cytoplasm"/>
    <property type="evidence" value="ECO:0007669"/>
    <property type="project" value="UniProtKB-ARBA"/>
</dbReference>
<dbReference type="Gene3D" id="3.40.50.920">
    <property type="match status" value="1"/>
</dbReference>
<dbReference type="Pfam" id="PF02779">
    <property type="entry name" value="Transket_pyr"/>
    <property type="match status" value="1"/>
</dbReference>
<comment type="cofactor">
    <cofactor evidence="1">
        <name>Mn(2+)</name>
        <dbReference type="ChEBI" id="CHEBI:29035"/>
    </cofactor>
</comment>
<dbReference type="PANTHER" id="PTHR43825">
    <property type="entry name" value="PYRUVATE DEHYDROGENASE E1 COMPONENT"/>
    <property type="match status" value="1"/>
</dbReference>
<dbReference type="InterPro" id="IPR005474">
    <property type="entry name" value="Transketolase_N"/>
</dbReference>
<dbReference type="SUPFAM" id="SSF52518">
    <property type="entry name" value="Thiamin diphosphate-binding fold (THDP-binding)"/>
    <property type="match status" value="2"/>
</dbReference>
<dbReference type="SMART" id="SM00861">
    <property type="entry name" value="Transket_pyr"/>
    <property type="match status" value="1"/>
</dbReference>
<evidence type="ECO:0000256" key="2">
    <source>
        <dbReference type="ARBA" id="ARBA00001946"/>
    </source>
</evidence>
<reference evidence="12" key="1">
    <citation type="submission" date="2017-01" db="EMBL/GenBank/DDBJ databases">
        <title>Novel pathways for hydrocarbon cycling and metabolic interdependencies in hydrothermal sediment communities.</title>
        <authorList>
            <person name="Dombrowski N."/>
            <person name="Seitz K."/>
            <person name="Teske A."/>
            <person name="Baker B."/>
        </authorList>
    </citation>
    <scope>NUCLEOTIDE SEQUENCE [LARGE SCALE GENOMIC DNA]</scope>
</reference>
<dbReference type="Proteomes" id="UP000191663">
    <property type="component" value="Unassembled WGS sequence"/>
</dbReference>
<dbReference type="Pfam" id="PF02780">
    <property type="entry name" value="Transketolase_C"/>
    <property type="match status" value="1"/>
</dbReference>
<dbReference type="InterPro" id="IPR009014">
    <property type="entry name" value="Transketo_C/PFOR_II"/>
</dbReference>
<dbReference type="Gene3D" id="3.40.50.970">
    <property type="match status" value="2"/>
</dbReference>
<comment type="cofactor">
    <cofactor evidence="2">
        <name>Mg(2+)</name>
        <dbReference type="ChEBI" id="CHEBI:18420"/>
    </cofactor>
</comment>
<evidence type="ECO:0000256" key="7">
    <source>
        <dbReference type="ARBA" id="ARBA00022723"/>
    </source>
</evidence>
<evidence type="ECO:0000256" key="5">
    <source>
        <dbReference type="ARBA" id="ARBA00011738"/>
    </source>
</evidence>
<dbReference type="InterPro" id="IPR051157">
    <property type="entry name" value="PDH/Transketolase"/>
</dbReference>
<dbReference type="EMBL" id="MUKB01000007">
    <property type="protein sequence ID" value="OPX18560.1"/>
    <property type="molecule type" value="Genomic_DNA"/>
</dbReference>
<comment type="similarity">
    <text evidence="4">Belongs to the transketolase family.</text>
</comment>
<keyword evidence="7" id="KW-0479">Metal-binding</keyword>
<comment type="subunit">
    <text evidence="5">Homodimer.</text>
</comment>
<keyword evidence="9" id="KW-0786">Thiamine pyrophosphate</keyword>
<dbReference type="PANTHER" id="PTHR43825:SF1">
    <property type="entry name" value="TRANSKETOLASE-LIKE PYRIMIDINE-BINDING DOMAIN-CONTAINING PROTEIN"/>
    <property type="match status" value="1"/>
</dbReference>
<proteinExistence type="inferred from homology"/>
<evidence type="ECO:0000256" key="8">
    <source>
        <dbReference type="ARBA" id="ARBA00022842"/>
    </source>
</evidence>
<dbReference type="InterPro" id="IPR029061">
    <property type="entry name" value="THDP-binding"/>
</dbReference>
<dbReference type="PROSITE" id="PS00801">
    <property type="entry name" value="TRANSKETOLASE_1"/>
    <property type="match status" value="1"/>
</dbReference>
<evidence type="ECO:0000313" key="11">
    <source>
        <dbReference type="EMBL" id="OPX18560.1"/>
    </source>
</evidence>
<dbReference type="InterPro" id="IPR005475">
    <property type="entry name" value="Transketolase-like_Pyr-bd"/>
</dbReference>
<dbReference type="GO" id="GO:0019682">
    <property type="term" value="P:glyceraldehyde-3-phosphate metabolic process"/>
    <property type="evidence" value="ECO:0007669"/>
    <property type="project" value="UniProtKB-ARBA"/>
</dbReference>
<evidence type="ECO:0000313" key="12">
    <source>
        <dbReference type="Proteomes" id="UP000191663"/>
    </source>
</evidence>
<comment type="caution">
    <text evidence="11">The sequence shown here is derived from an EMBL/GenBank/DDBJ whole genome shotgun (WGS) entry which is preliminary data.</text>
</comment>
<dbReference type="NCBIfam" id="NF004556">
    <property type="entry name" value="PRK05899.2-2"/>
    <property type="match status" value="1"/>
</dbReference>
<keyword evidence="8" id="KW-0460">Magnesium</keyword>
<evidence type="ECO:0000256" key="1">
    <source>
        <dbReference type="ARBA" id="ARBA00001936"/>
    </source>
</evidence>
<dbReference type="CDD" id="cd07033">
    <property type="entry name" value="TPP_PYR_DXS_TK_like"/>
    <property type="match status" value="1"/>
</dbReference>
<dbReference type="CDD" id="cd02012">
    <property type="entry name" value="TPP_TK"/>
    <property type="match status" value="1"/>
</dbReference>
<dbReference type="GO" id="GO:0016744">
    <property type="term" value="F:transketolase or transaldolase activity"/>
    <property type="evidence" value="ECO:0007669"/>
    <property type="project" value="UniProtKB-ARBA"/>
</dbReference>
<name>A0A1V4QGS3_UNCW3</name>
<dbReference type="InterPro" id="IPR049557">
    <property type="entry name" value="Transketolase_CS"/>
</dbReference>
<feature type="domain" description="Transketolase-like pyrimidine-binding" evidence="10">
    <location>
        <begin position="319"/>
        <end position="485"/>
    </location>
</feature>
<keyword evidence="6" id="KW-0808">Transferase</keyword>
<evidence type="ECO:0000256" key="3">
    <source>
        <dbReference type="ARBA" id="ARBA00001964"/>
    </source>
</evidence>
<dbReference type="AlphaFoldDB" id="A0A1V4QGS3"/>
<evidence type="ECO:0000256" key="9">
    <source>
        <dbReference type="ARBA" id="ARBA00023052"/>
    </source>
</evidence>
<organism evidence="11 12">
    <name type="scientific">candidate division WOR-3 bacterium 4484_100</name>
    <dbReference type="NCBI Taxonomy" id="1936077"/>
    <lineage>
        <taxon>Bacteria</taxon>
        <taxon>Bacteria division WOR-3</taxon>
    </lineage>
</organism>
<dbReference type="Pfam" id="PF00456">
    <property type="entry name" value="Transketolase_N"/>
    <property type="match status" value="1"/>
</dbReference>